<evidence type="ECO:0000256" key="2">
    <source>
        <dbReference type="ARBA" id="ARBA00022692"/>
    </source>
</evidence>
<dbReference type="STRING" id="644358.A0A0C4E4I8"/>
<dbReference type="GO" id="GO:0042147">
    <property type="term" value="P:retrograde transport, endosome to Golgi"/>
    <property type="evidence" value="ECO:0007669"/>
    <property type="project" value="TreeGrafter"/>
</dbReference>
<dbReference type="PANTHER" id="PTHR14856:SF9">
    <property type="entry name" value="PQ-LOOP REPEAT-CONTAINING PROTEIN 1"/>
    <property type="match status" value="1"/>
</dbReference>
<reference evidence="9" key="1">
    <citation type="submission" date="2010-05" db="EMBL/GenBank/DDBJ databases">
        <title>The genome sequence of Magnaporthe poae strain ATCC 64411.</title>
        <authorList>
            <person name="Ma L.-J."/>
            <person name="Dead R."/>
            <person name="Young S."/>
            <person name="Zeng Q."/>
            <person name="Koehrsen M."/>
            <person name="Alvarado L."/>
            <person name="Berlin A."/>
            <person name="Chapman S.B."/>
            <person name="Chen Z."/>
            <person name="Freedman E."/>
            <person name="Gellesch M."/>
            <person name="Goldberg J."/>
            <person name="Griggs A."/>
            <person name="Gujja S."/>
            <person name="Heilman E.R."/>
            <person name="Heiman D."/>
            <person name="Hepburn T."/>
            <person name="Howarth C."/>
            <person name="Jen D."/>
            <person name="Larson L."/>
            <person name="Mehta T."/>
            <person name="Neiman D."/>
            <person name="Pearson M."/>
            <person name="Roberts A."/>
            <person name="Saif S."/>
            <person name="Shea T."/>
            <person name="Shenoy N."/>
            <person name="Sisk P."/>
            <person name="Stolte C."/>
            <person name="Sykes S."/>
            <person name="Walk T."/>
            <person name="White J."/>
            <person name="Yandava C."/>
            <person name="Haas B."/>
            <person name="Nusbaum C."/>
            <person name="Birren B."/>
        </authorList>
    </citation>
    <scope>NUCLEOTIDE SEQUENCE [LARGE SCALE GENOMIC DNA]</scope>
    <source>
        <strain evidence="9">ATCC 64411 / 73-15</strain>
    </source>
</reference>
<sequence>MGFFGALAAYAAPIFLTVSPILSYSDQAYAMHKAKSSAGFSLDIPLILIVASMLRIFYYPGAQFDQALLVQALTMIIMQTILLKVGLDHRPGPSHKGGDAAVPFAGSSQGATLHGWERPYNFWQWRSHKPYWQFILYLFIGLTILELLLAPLRSVYALYSPMIGYLGLAVESTVPFPQMLANARTRSCKGFRPSIIISWIMGDFMKMYWFFTSPTEIPMAFKVCGVFQAACDLFLGMQYLKYGTGTGGIEQQQQRGFGLGPGLNNGYAHHPMQQLAPTYGYGGGSSFKSPNGQLSAGFGEASTGRRTPNVDKSMFD</sequence>
<dbReference type="Pfam" id="PF04193">
    <property type="entry name" value="PQ-loop"/>
    <property type="match status" value="1"/>
</dbReference>
<keyword evidence="2 6" id="KW-0812">Transmembrane</keyword>
<feature type="transmembrane region" description="Helical" evidence="6">
    <location>
        <begin position="134"/>
        <end position="156"/>
    </location>
</feature>
<feature type="region of interest" description="Disordered" evidence="5">
    <location>
        <begin position="297"/>
        <end position="316"/>
    </location>
</feature>
<dbReference type="Proteomes" id="UP000011715">
    <property type="component" value="Unassembled WGS sequence"/>
</dbReference>
<reference evidence="7" key="3">
    <citation type="submission" date="2011-03" db="EMBL/GenBank/DDBJ databases">
        <title>Annotation of Magnaporthe poae ATCC 64411.</title>
        <authorList>
            <person name="Ma L.-J."/>
            <person name="Dead R."/>
            <person name="Young S.K."/>
            <person name="Zeng Q."/>
            <person name="Gargeya S."/>
            <person name="Fitzgerald M."/>
            <person name="Haas B."/>
            <person name="Abouelleil A."/>
            <person name="Alvarado L."/>
            <person name="Arachchi H.M."/>
            <person name="Berlin A."/>
            <person name="Brown A."/>
            <person name="Chapman S.B."/>
            <person name="Chen Z."/>
            <person name="Dunbar C."/>
            <person name="Freedman E."/>
            <person name="Gearin G."/>
            <person name="Gellesch M."/>
            <person name="Goldberg J."/>
            <person name="Griggs A."/>
            <person name="Gujja S."/>
            <person name="Heiman D."/>
            <person name="Howarth C."/>
            <person name="Larson L."/>
            <person name="Lui A."/>
            <person name="MacDonald P.J.P."/>
            <person name="Mehta T."/>
            <person name="Montmayeur A."/>
            <person name="Murphy C."/>
            <person name="Neiman D."/>
            <person name="Pearson M."/>
            <person name="Priest M."/>
            <person name="Roberts A."/>
            <person name="Saif S."/>
            <person name="Shea T."/>
            <person name="Shenoy N."/>
            <person name="Sisk P."/>
            <person name="Stolte C."/>
            <person name="Sykes S."/>
            <person name="Yandava C."/>
            <person name="Wortman J."/>
            <person name="Nusbaum C."/>
            <person name="Birren B."/>
        </authorList>
    </citation>
    <scope>NUCLEOTIDE SEQUENCE</scope>
    <source>
        <strain evidence="7">ATCC 64411</strain>
    </source>
</reference>
<dbReference type="eggNOG" id="KOG2913">
    <property type="taxonomic scope" value="Eukaryota"/>
</dbReference>
<evidence type="ECO:0000256" key="6">
    <source>
        <dbReference type="SAM" id="Phobius"/>
    </source>
</evidence>
<comment type="subcellular location">
    <subcellularLocation>
        <location evidence="1">Membrane</location>
        <topology evidence="1">Multi-pass membrane protein</topology>
    </subcellularLocation>
</comment>
<dbReference type="InterPro" id="IPR006603">
    <property type="entry name" value="PQ-loop_rpt"/>
</dbReference>
<reference evidence="8" key="5">
    <citation type="submission" date="2015-06" db="UniProtKB">
        <authorList>
            <consortium name="EnsemblFungi"/>
        </authorList>
    </citation>
    <scope>IDENTIFICATION</scope>
    <source>
        <strain evidence="8">ATCC 64411</strain>
    </source>
</reference>
<reference evidence="8" key="4">
    <citation type="journal article" date="2015" name="G3 (Bethesda)">
        <title>Genome sequences of three phytopathogenic species of the Magnaporthaceae family of fungi.</title>
        <authorList>
            <person name="Okagaki L.H."/>
            <person name="Nunes C.C."/>
            <person name="Sailsbery J."/>
            <person name="Clay B."/>
            <person name="Brown D."/>
            <person name="John T."/>
            <person name="Oh Y."/>
            <person name="Young N."/>
            <person name="Fitzgerald M."/>
            <person name="Haas B.J."/>
            <person name="Zeng Q."/>
            <person name="Young S."/>
            <person name="Adiconis X."/>
            <person name="Fan L."/>
            <person name="Levin J.Z."/>
            <person name="Mitchell T.K."/>
            <person name="Okubara P.A."/>
            <person name="Farman M.L."/>
            <person name="Kohn L.M."/>
            <person name="Birren B."/>
            <person name="Ma L.-J."/>
            <person name="Dean R.A."/>
        </authorList>
    </citation>
    <scope>NUCLEOTIDE SEQUENCE</scope>
    <source>
        <strain evidence="8">ATCC 64411 / 73-15</strain>
    </source>
</reference>
<dbReference type="GO" id="GO:0005768">
    <property type="term" value="C:endosome"/>
    <property type="evidence" value="ECO:0007669"/>
    <property type="project" value="TreeGrafter"/>
</dbReference>
<dbReference type="EMBL" id="GL876971">
    <property type="protein sequence ID" value="KLU88397.1"/>
    <property type="molecule type" value="Genomic_DNA"/>
</dbReference>
<gene>
    <name evidence="7" type="ORF">MAPG_07382</name>
</gene>
<dbReference type="GO" id="GO:0016020">
    <property type="term" value="C:membrane"/>
    <property type="evidence" value="ECO:0007669"/>
    <property type="project" value="UniProtKB-SubCell"/>
</dbReference>
<evidence type="ECO:0000256" key="3">
    <source>
        <dbReference type="ARBA" id="ARBA00022989"/>
    </source>
</evidence>
<dbReference type="OMA" id="FKMWFFF"/>
<dbReference type="AlphaFoldDB" id="A0A0C4E4I8"/>
<feature type="transmembrane region" description="Helical" evidence="6">
    <location>
        <begin position="69"/>
        <end position="87"/>
    </location>
</feature>
<evidence type="ECO:0000256" key="4">
    <source>
        <dbReference type="ARBA" id="ARBA00023136"/>
    </source>
</evidence>
<evidence type="ECO:0000256" key="5">
    <source>
        <dbReference type="SAM" id="MobiDB-lite"/>
    </source>
</evidence>
<evidence type="ECO:0000313" key="7">
    <source>
        <dbReference type="EMBL" id="KLU88397.1"/>
    </source>
</evidence>
<dbReference type="GO" id="GO:0045332">
    <property type="term" value="P:phospholipid translocation"/>
    <property type="evidence" value="ECO:0007669"/>
    <property type="project" value="TreeGrafter"/>
</dbReference>
<dbReference type="EMBL" id="ADBL01001781">
    <property type="status" value="NOT_ANNOTATED_CDS"/>
    <property type="molecule type" value="Genomic_DNA"/>
</dbReference>
<dbReference type="GO" id="GO:0005829">
    <property type="term" value="C:cytosol"/>
    <property type="evidence" value="ECO:0007669"/>
    <property type="project" value="GOC"/>
</dbReference>
<keyword evidence="9" id="KW-1185">Reference proteome</keyword>
<feature type="transmembrane region" description="Helical" evidence="6">
    <location>
        <begin position="37"/>
        <end position="57"/>
    </location>
</feature>
<dbReference type="OrthoDB" id="292213at2759"/>
<organism evidence="8 9">
    <name type="scientific">Magnaporthiopsis poae (strain ATCC 64411 / 73-15)</name>
    <name type="common">Kentucky bluegrass fungus</name>
    <name type="synonym">Magnaporthe poae</name>
    <dbReference type="NCBI Taxonomy" id="644358"/>
    <lineage>
        <taxon>Eukaryota</taxon>
        <taxon>Fungi</taxon>
        <taxon>Dikarya</taxon>
        <taxon>Ascomycota</taxon>
        <taxon>Pezizomycotina</taxon>
        <taxon>Sordariomycetes</taxon>
        <taxon>Sordariomycetidae</taxon>
        <taxon>Magnaporthales</taxon>
        <taxon>Magnaporthaceae</taxon>
        <taxon>Magnaporthiopsis</taxon>
    </lineage>
</organism>
<evidence type="ECO:0000313" key="8">
    <source>
        <dbReference type="EnsemblFungi" id="MAPG_07382T0"/>
    </source>
</evidence>
<evidence type="ECO:0000256" key="1">
    <source>
        <dbReference type="ARBA" id="ARBA00004141"/>
    </source>
</evidence>
<dbReference type="VEuPathDB" id="FungiDB:MAPG_07382"/>
<proteinExistence type="predicted"/>
<dbReference type="Gene3D" id="1.20.1280.290">
    <property type="match status" value="1"/>
</dbReference>
<dbReference type="GO" id="GO:0005802">
    <property type="term" value="C:trans-Golgi network"/>
    <property type="evidence" value="ECO:0007669"/>
    <property type="project" value="TreeGrafter"/>
</dbReference>
<name>A0A0C4E4I8_MAGP6</name>
<reference evidence="7" key="2">
    <citation type="submission" date="2010-05" db="EMBL/GenBank/DDBJ databases">
        <title>The Genome Sequence of Magnaporthe poae strain ATCC 64411.</title>
        <authorList>
            <consortium name="The Broad Institute Genome Sequencing Platform"/>
            <consortium name="Broad Institute Genome Sequencing Center for Infectious Disease"/>
            <person name="Ma L.-J."/>
            <person name="Dead R."/>
            <person name="Young S."/>
            <person name="Zeng Q."/>
            <person name="Koehrsen M."/>
            <person name="Alvarado L."/>
            <person name="Berlin A."/>
            <person name="Chapman S.B."/>
            <person name="Chen Z."/>
            <person name="Freedman E."/>
            <person name="Gellesch M."/>
            <person name="Goldberg J."/>
            <person name="Griggs A."/>
            <person name="Gujja S."/>
            <person name="Heilman E.R."/>
            <person name="Heiman D."/>
            <person name="Hepburn T."/>
            <person name="Howarth C."/>
            <person name="Jen D."/>
            <person name="Larson L."/>
            <person name="Mehta T."/>
            <person name="Neiman D."/>
            <person name="Pearson M."/>
            <person name="Roberts A."/>
            <person name="Saif S."/>
            <person name="Shea T."/>
            <person name="Shenoy N."/>
            <person name="Sisk P."/>
            <person name="Stolte C."/>
            <person name="Sykes S."/>
            <person name="Walk T."/>
            <person name="White J."/>
            <person name="Yandava C."/>
            <person name="Haas B."/>
            <person name="Nusbaum C."/>
            <person name="Birren B."/>
        </authorList>
    </citation>
    <scope>NUCLEOTIDE SEQUENCE</scope>
    <source>
        <strain evidence="7">ATCC 64411</strain>
    </source>
</reference>
<keyword evidence="4 6" id="KW-0472">Membrane</keyword>
<dbReference type="InterPro" id="IPR052241">
    <property type="entry name" value="SLC66/Scramblase_ANY1"/>
</dbReference>
<feature type="transmembrane region" description="Helical" evidence="6">
    <location>
        <begin position="6"/>
        <end position="25"/>
    </location>
</feature>
<protein>
    <submittedName>
        <fullName evidence="7">PQ loop repeat protein</fullName>
    </submittedName>
</protein>
<evidence type="ECO:0000313" key="9">
    <source>
        <dbReference type="Proteomes" id="UP000011715"/>
    </source>
</evidence>
<dbReference type="EnsemblFungi" id="MAPG_07382T0">
    <property type="protein sequence ID" value="MAPG_07382T0"/>
    <property type="gene ID" value="MAPG_07382"/>
</dbReference>
<accession>A0A0C4E4I8</accession>
<keyword evidence="3 6" id="KW-1133">Transmembrane helix</keyword>
<dbReference type="PANTHER" id="PTHR14856">
    <property type="entry name" value="PQ-LOOP REPEAT-CONTAINING PROTEIN 1-LIKE PROTEIN"/>
    <property type="match status" value="1"/>
</dbReference>